<reference evidence="1 2" key="1">
    <citation type="submission" date="2019-08" db="EMBL/GenBank/DDBJ databases">
        <title>Bradymonadales sp. TMQ4.</title>
        <authorList>
            <person name="Liang Q."/>
        </authorList>
    </citation>
    <scope>NUCLEOTIDE SEQUENCE [LARGE SCALE GENOMIC DNA]</scope>
    <source>
        <strain evidence="1 2">TMQ4</strain>
    </source>
</reference>
<dbReference type="EMBL" id="VOSM01000004">
    <property type="protein sequence ID" value="TXD37232.1"/>
    <property type="molecule type" value="Genomic_DNA"/>
</dbReference>
<evidence type="ECO:0008006" key="3">
    <source>
        <dbReference type="Google" id="ProtNLM"/>
    </source>
</evidence>
<dbReference type="RefSeq" id="WP_146981442.1">
    <property type="nucleotide sequence ID" value="NZ_VOSM01000004.1"/>
</dbReference>
<gene>
    <name evidence="1" type="ORF">FRC98_10910</name>
</gene>
<organism evidence="1 2">
    <name type="scientific">Lujinxingia vulgaris</name>
    <dbReference type="NCBI Taxonomy" id="2600176"/>
    <lineage>
        <taxon>Bacteria</taxon>
        <taxon>Deltaproteobacteria</taxon>
        <taxon>Bradymonadales</taxon>
        <taxon>Lujinxingiaceae</taxon>
        <taxon>Lujinxingia</taxon>
    </lineage>
</organism>
<evidence type="ECO:0000313" key="2">
    <source>
        <dbReference type="Proteomes" id="UP000321412"/>
    </source>
</evidence>
<keyword evidence="2" id="KW-1185">Reference proteome</keyword>
<accession>A0A5C6XIY8</accession>
<dbReference type="OrthoDB" id="5185789at2"/>
<comment type="caution">
    <text evidence="1">The sequence shown here is derived from an EMBL/GenBank/DDBJ whole genome shotgun (WGS) entry which is preliminary data.</text>
</comment>
<dbReference type="Proteomes" id="UP000321412">
    <property type="component" value="Unassembled WGS sequence"/>
</dbReference>
<proteinExistence type="predicted"/>
<dbReference type="AlphaFoldDB" id="A0A5C6XIY8"/>
<protein>
    <recommendedName>
        <fullName evidence="3">SRPBCC family protein</fullName>
    </recommendedName>
</protein>
<dbReference type="SUPFAM" id="SSF55961">
    <property type="entry name" value="Bet v1-like"/>
    <property type="match status" value="1"/>
</dbReference>
<evidence type="ECO:0000313" key="1">
    <source>
        <dbReference type="EMBL" id="TXD37232.1"/>
    </source>
</evidence>
<sequence>MLSFDRSIDTRLSPEILWELLVEAFEDPAHSRIWPVDLDEVSPITLRPGATLEATYKLGPLHTHQRYVIGEVVEGQSLSYSALGSHPLKGGATVSVLESLQGSQLRWVGRYTPRLHPLAPGALLFVKLYFLNAFFSSLEHKIRIQEAMLDEAPRAHRG</sequence>
<name>A0A5C6XIY8_9DELT</name>